<dbReference type="SUPFAM" id="SSF49785">
    <property type="entry name" value="Galactose-binding domain-like"/>
    <property type="match status" value="1"/>
</dbReference>
<dbReference type="VEuPathDB" id="FungiDB:NECHADRAFT_85210"/>
<dbReference type="InterPro" id="IPR008979">
    <property type="entry name" value="Galactose-bd-like_sf"/>
</dbReference>
<gene>
    <name evidence="2" type="ORF">NECHADRAFT_85210</name>
</gene>
<evidence type="ECO:0000256" key="1">
    <source>
        <dbReference type="SAM" id="SignalP"/>
    </source>
</evidence>
<protein>
    <recommendedName>
        <fullName evidence="4">CBM-cenC domain-containing protein</fullName>
    </recommendedName>
</protein>
<dbReference type="KEGG" id="nhe:NECHADRAFT_85210"/>
<sequence length="262" mass="27718">MKVPVVSIAFAALALCGRGYAGPCIPQSSGPTTDATASTSTAISSATDSSFVESSTSTDTSSSTEILTTFITLSTESTTSVASTTTTTSEKPEPTNVIVNTSFDEPDSEGQYTGAPWVLSDSHSIKSGSINSNPAFSRSGSRSAFFTIVVYSQRGRAAQTLDLVPGKTYDLSYWWLLNKGQPAANWGCYTTVIVSNSAGQRVVYKDNRIVAPLPLNTWTEHHVSFDSTGPSSKLEILAFCNARTGPDGVNIALDDITLKERA</sequence>
<dbReference type="Gene3D" id="2.60.120.260">
    <property type="entry name" value="Galactose-binding domain-like"/>
    <property type="match status" value="1"/>
</dbReference>
<dbReference type="HOGENOM" id="CLU_1062059_0_0_1"/>
<proteinExistence type="predicted"/>
<dbReference type="AlphaFoldDB" id="C7YVA9"/>
<dbReference type="InParanoid" id="C7YVA9"/>
<dbReference type="Proteomes" id="UP000005206">
    <property type="component" value="Chromosome 9"/>
</dbReference>
<dbReference type="OrthoDB" id="5105155at2759"/>
<feature type="chain" id="PRO_5002986569" description="CBM-cenC domain-containing protein" evidence="1">
    <location>
        <begin position="22"/>
        <end position="262"/>
    </location>
</feature>
<name>C7YVA9_FUSV7</name>
<dbReference type="EMBL" id="GG698900">
    <property type="protein sequence ID" value="EEU44551.1"/>
    <property type="molecule type" value="Genomic_DNA"/>
</dbReference>
<accession>C7YVA9</accession>
<feature type="signal peptide" evidence="1">
    <location>
        <begin position="1"/>
        <end position="21"/>
    </location>
</feature>
<keyword evidence="1" id="KW-0732">Signal</keyword>
<keyword evidence="3" id="KW-1185">Reference proteome</keyword>
<evidence type="ECO:0000313" key="3">
    <source>
        <dbReference type="Proteomes" id="UP000005206"/>
    </source>
</evidence>
<reference evidence="2 3" key="1">
    <citation type="journal article" date="2009" name="PLoS Genet.">
        <title>The genome of Nectria haematococca: contribution of supernumerary chromosomes to gene expansion.</title>
        <authorList>
            <person name="Coleman J.J."/>
            <person name="Rounsley S.D."/>
            <person name="Rodriguez-Carres M."/>
            <person name="Kuo A."/>
            <person name="Wasmann C.C."/>
            <person name="Grimwood J."/>
            <person name="Schmutz J."/>
            <person name="Taga M."/>
            <person name="White G.J."/>
            <person name="Zhou S."/>
            <person name="Schwartz D.C."/>
            <person name="Freitag M."/>
            <person name="Ma L.J."/>
            <person name="Danchin E.G."/>
            <person name="Henrissat B."/>
            <person name="Coutinho P.M."/>
            <person name="Nelson D.R."/>
            <person name="Straney D."/>
            <person name="Napoli C.A."/>
            <person name="Barker B.M."/>
            <person name="Gribskov M."/>
            <person name="Rep M."/>
            <person name="Kroken S."/>
            <person name="Molnar I."/>
            <person name="Rensing C."/>
            <person name="Kennell J.C."/>
            <person name="Zamora J."/>
            <person name="Farman M.L."/>
            <person name="Selker E.U."/>
            <person name="Salamov A."/>
            <person name="Shapiro H."/>
            <person name="Pangilinan J."/>
            <person name="Lindquist E."/>
            <person name="Lamers C."/>
            <person name="Grigoriev I.V."/>
            <person name="Geiser D.M."/>
            <person name="Covert S.F."/>
            <person name="Temporini E."/>
            <person name="Vanetten H.D."/>
        </authorList>
    </citation>
    <scope>NUCLEOTIDE SEQUENCE [LARGE SCALE GENOMIC DNA]</scope>
    <source>
        <strain evidence="3">ATCC MYA-4622 / CBS 123669 / FGSC 9596 / NRRL 45880 / 77-13-4</strain>
    </source>
</reference>
<dbReference type="GeneID" id="9675049"/>
<evidence type="ECO:0000313" key="2">
    <source>
        <dbReference type="EMBL" id="EEU44551.1"/>
    </source>
</evidence>
<dbReference type="OMA" id="AYWSITN"/>
<evidence type="ECO:0008006" key="4">
    <source>
        <dbReference type="Google" id="ProtNLM"/>
    </source>
</evidence>
<dbReference type="RefSeq" id="XP_003050264.1">
    <property type="nucleotide sequence ID" value="XM_003050218.1"/>
</dbReference>
<organism evidence="2 3">
    <name type="scientific">Fusarium vanettenii (strain ATCC MYA-4622 / CBS 123669 / FGSC 9596 / NRRL 45880 / 77-13-4)</name>
    <name type="common">Fusarium solani subsp. pisi</name>
    <dbReference type="NCBI Taxonomy" id="660122"/>
    <lineage>
        <taxon>Eukaryota</taxon>
        <taxon>Fungi</taxon>
        <taxon>Dikarya</taxon>
        <taxon>Ascomycota</taxon>
        <taxon>Pezizomycotina</taxon>
        <taxon>Sordariomycetes</taxon>
        <taxon>Hypocreomycetidae</taxon>
        <taxon>Hypocreales</taxon>
        <taxon>Nectriaceae</taxon>
        <taxon>Fusarium</taxon>
        <taxon>Fusarium solani species complex</taxon>
        <taxon>Fusarium vanettenii</taxon>
    </lineage>
</organism>